<evidence type="ECO:0000313" key="6">
    <source>
        <dbReference type="EMBL" id="TDD21407.1"/>
    </source>
</evidence>
<feature type="region of interest" description="Disordered" evidence="4">
    <location>
        <begin position="732"/>
        <end position="760"/>
    </location>
</feature>
<feature type="repeat" description="WD" evidence="3">
    <location>
        <begin position="924"/>
        <end position="965"/>
    </location>
</feature>
<feature type="repeat" description="WD" evidence="3">
    <location>
        <begin position="1190"/>
        <end position="1224"/>
    </location>
</feature>
<gene>
    <name evidence="6" type="ORF">E1294_14865</name>
</gene>
<dbReference type="PRINTS" id="PR00320">
    <property type="entry name" value="GPROTEINBRPT"/>
</dbReference>
<dbReference type="SUPFAM" id="SSF52540">
    <property type="entry name" value="P-loop containing nucleoside triphosphate hydrolases"/>
    <property type="match status" value="1"/>
</dbReference>
<feature type="repeat" description="WD" evidence="3">
    <location>
        <begin position="1145"/>
        <end position="1186"/>
    </location>
</feature>
<dbReference type="InterPro" id="IPR049052">
    <property type="entry name" value="nSTAND1"/>
</dbReference>
<evidence type="ECO:0000256" key="2">
    <source>
        <dbReference type="ARBA" id="ARBA00022737"/>
    </source>
</evidence>
<protein>
    <recommendedName>
        <fullName evidence="5">Novel STAND NTPase 1 domain-containing protein</fullName>
    </recommendedName>
</protein>
<keyword evidence="7" id="KW-1185">Reference proteome</keyword>
<dbReference type="SUPFAM" id="SSF82171">
    <property type="entry name" value="DPP6 N-terminal domain-like"/>
    <property type="match status" value="1"/>
</dbReference>
<evidence type="ECO:0000313" key="7">
    <source>
        <dbReference type="Proteomes" id="UP000294543"/>
    </source>
</evidence>
<evidence type="ECO:0000256" key="3">
    <source>
        <dbReference type="PROSITE-ProRule" id="PRU00221"/>
    </source>
</evidence>
<feature type="repeat" description="WD" evidence="3">
    <location>
        <begin position="1280"/>
        <end position="1321"/>
    </location>
</feature>
<feature type="repeat" description="WD" evidence="3">
    <location>
        <begin position="969"/>
        <end position="1010"/>
    </location>
</feature>
<keyword evidence="2" id="KW-0677">Repeat</keyword>
<feature type="domain" description="Novel STAND NTPase 1" evidence="5">
    <location>
        <begin position="312"/>
        <end position="712"/>
    </location>
</feature>
<dbReference type="Pfam" id="PF00400">
    <property type="entry name" value="WD40"/>
    <property type="match status" value="12"/>
</dbReference>
<sequence length="1528" mass="159126">MSLRTAPSTTVPDPSPHAVERRMTEDDAATLEKTRLVWPPRRSRPSLLLSDEGARVLVAGTGAHRAPSRLPQVPAVPPTVNDVAQCLVERAGLATSGLNVLLDPATPANLGEALERAAREATSVLMFHYIGHAVFGPDDEPHLATRATIDLGDGVPGYQALPYSAVRDILSSSRAELTVVVLDCCFTGAGRPVPAKAMEKVIDAPWPGAHVLASSAKDENSWALPGVRHTALSGALLRLLNEGDPAGPHDLTLDHVHHHLARVLPEGGFPRPRRQAAAGLGEHPPLALNPAQTARRPHAGPPIASPGDLSSPYRGLVPYTAEQAELFFGRESATRSLATRVRQALREDPPPVVVGSQAFEAGGPLIVTGASGCGKSSLLRAGLIPAMRRDLGDELPCVVLTPGAEPTAALARELAALGGGAPDRLRAVIESDPGAARRALTGVKGRTLLVVDQFEELFIACTDERARRRFVEALADLSRNVAVVLAVRADFFGRCAAYPGLLEAMKRPEIVSPMTGAELRAVIEQPALRSGLSLESGLTDLLLEDLQANADALERSGGPLPLLSHALLATWQRRSGGMLTMAGYRSAGGVTGALASSAEDTLRGLGAEFEPMARDLLIRLVQVDDQIGGTKRRVALAELLPGNPSVAGQVLAEFVRTRLVTVGNDEAEITHEALIRAWPRLGGWIDAGRAGLLVQRRLTEDAQLWQQQEQDPAYLYDAGRLAAALAVVGGRPAGSASHGPVPSPAGPGGAARPGPAPAAPVEDVISRTEREFLDASEQRQNRRVQIARGVIAALSVLLLVAVSGAVVALVQRGQASSQATTAATQRDQALSRQVAATAGHMPDTSLAAQLALSAFQVSPTAEARGALLSTLSRPVGARLVGHTAPVERVVYRPDGRVAATASSDLTARLWNVADPLRPKALGVVKGHTGSVEAVAFSTNGRILATGSTDETARLWDVSNTAKPAAMATLKGHKERVLSVAFSPKGTIMASASADRTVLLWDLTDPRKPKRVAVLQQSSDISEVAFSPDGSLIAVTSSTGGVALLDVRTPAKPTSLAVLPAQDGAVRSVAFSSDGVYLATGSDSGKVHVWNVTATKLVGTASGHGSTVGDVAFSPDGKILASSSTDGTARVWDLSSPSSPQAVATLAGSGGAVTGVAFSPNGQNLATSAVDGTTRLWNVANAARVSPRARLTGHTSTVGGLALSKDGDTLATASDDESVKLWDVSDPAVSTPLSTLSGHTAAVVAASFAPDGEHLVTASLDRTARLWDVSEPATPKLVATLKGHTDGVRSAAYSPDGTKVVTAGKDGKLYLWDVSTPAAPKRVAAPGVADEMLDTVAFRPDSRVIATSSRSSYLRLWDVSKPAEPRRLANVPAHTGGVLDVRFSPDGKTLATTATDGTTRLWDVAQPERPRRLSILPGHSADVTGAAFNANGRTLATASRDGTIRVWNIADRARPVLWAVLTGSGSVNDVEFGPEGTVLAGTSGVAAQLWGLDVEQARANVCETSGMTITKAEWAQYLAGIPYKAPCAA</sequence>
<dbReference type="PANTHER" id="PTHR22847:SF637">
    <property type="entry name" value="WD REPEAT DOMAIN 5B"/>
    <property type="match status" value="1"/>
</dbReference>
<dbReference type="InterPro" id="IPR020472">
    <property type="entry name" value="WD40_PAC1"/>
</dbReference>
<accession>A0A4V6PD44</accession>
<dbReference type="PROSITE" id="PS50082">
    <property type="entry name" value="WD_REPEATS_2"/>
    <property type="match status" value="12"/>
</dbReference>
<feature type="region of interest" description="Disordered" evidence="4">
    <location>
        <begin position="265"/>
        <end position="310"/>
    </location>
</feature>
<dbReference type="Pfam" id="PF20703">
    <property type="entry name" value="nSTAND1"/>
    <property type="match status" value="1"/>
</dbReference>
<proteinExistence type="predicted"/>
<dbReference type="InterPro" id="IPR019775">
    <property type="entry name" value="WD40_repeat_CS"/>
</dbReference>
<feature type="repeat" description="WD" evidence="3">
    <location>
        <begin position="1235"/>
        <end position="1276"/>
    </location>
</feature>
<dbReference type="Gene3D" id="3.40.50.1460">
    <property type="match status" value="1"/>
</dbReference>
<feature type="repeat" description="WD" evidence="3">
    <location>
        <begin position="1415"/>
        <end position="1448"/>
    </location>
</feature>
<feature type="region of interest" description="Disordered" evidence="4">
    <location>
        <begin position="1"/>
        <end position="24"/>
    </location>
</feature>
<dbReference type="InterPro" id="IPR015943">
    <property type="entry name" value="WD40/YVTN_repeat-like_dom_sf"/>
</dbReference>
<feature type="repeat" description="WD" evidence="3">
    <location>
        <begin position="1332"/>
        <end position="1366"/>
    </location>
</feature>
<dbReference type="Gene3D" id="2.130.10.10">
    <property type="entry name" value="YVTN repeat-like/Quinoprotein amine dehydrogenase"/>
    <property type="match status" value="5"/>
</dbReference>
<organism evidence="6 7">
    <name type="scientific">Nonomuraea diastatica</name>
    <dbReference type="NCBI Taxonomy" id="1848329"/>
    <lineage>
        <taxon>Bacteria</taxon>
        <taxon>Bacillati</taxon>
        <taxon>Actinomycetota</taxon>
        <taxon>Actinomycetes</taxon>
        <taxon>Streptosporangiales</taxon>
        <taxon>Streptosporangiaceae</taxon>
        <taxon>Nonomuraea</taxon>
    </lineage>
</organism>
<dbReference type="PANTHER" id="PTHR22847">
    <property type="entry name" value="WD40 REPEAT PROTEIN"/>
    <property type="match status" value="1"/>
</dbReference>
<keyword evidence="1 3" id="KW-0853">WD repeat</keyword>
<dbReference type="Proteomes" id="UP000294543">
    <property type="component" value="Unassembled WGS sequence"/>
</dbReference>
<dbReference type="PROSITE" id="PS00678">
    <property type="entry name" value="WD_REPEATS_1"/>
    <property type="match status" value="10"/>
</dbReference>
<dbReference type="InterPro" id="IPR036322">
    <property type="entry name" value="WD40_repeat_dom_sf"/>
</dbReference>
<dbReference type="NCBIfam" id="NF047832">
    <property type="entry name" value="caspase_w_EACC1"/>
    <property type="match status" value="1"/>
</dbReference>
<dbReference type="SUPFAM" id="SSF50978">
    <property type="entry name" value="WD40 repeat-like"/>
    <property type="match status" value="1"/>
</dbReference>
<dbReference type="PROSITE" id="PS50294">
    <property type="entry name" value="WD_REPEATS_REGION"/>
    <property type="match status" value="11"/>
</dbReference>
<dbReference type="InterPro" id="IPR001680">
    <property type="entry name" value="WD40_rpt"/>
</dbReference>
<dbReference type="CDD" id="cd00200">
    <property type="entry name" value="WD40"/>
    <property type="match status" value="2"/>
</dbReference>
<feature type="repeat" description="WD" evidence="3">
    <location>
        <begin position="1370"/>
        <end position="1411"/>
    </location>
</feature>
<evidence type="ECO:0000256" key="1">
    <source>
        <dbReference type="ARBA" id="ARBA00022574"/>
    </source>
</evidence>
<dbReference type="InterPro" id="IPR027417">
    <property type="entry name" value="P-loop_NTPase"/>
</dbReference>
<feature type="repeat" description="WD" evidence="3">
    <location>
        <begin position="1100"/>
        <end position="1141"/>
    </location>
</feature>
<dbReference type="EMBL" id="SMKP01000035">
    <property type="protein sequence ID" value="TDD21407.1"/>
    <property type="molecule type" value="Genomic_DNA"/>
</dbReference>
<name>A0A4V6PD44_9ACTN</name>
<evidence type="ECO:0000259" key="5">
    <source>
        <dbReference type="Pfam" id="PF20703"/>
    </source>
</evidence>
<comment type="caution">
    <text evidence="6">The sequence shown here is derived from an EMBL/GenBank/DDBJ whole genome shotgun (WGS) entry which is preliminary data.</text>
</comment>
<feature type="repeat" description="WD" evidence="3">
    <location>
        <begin position="1058"/>
        <end position="1099"/>
    </location>
</feature>
<dbReference type="OrthoDB" id="414967at2"/>
<feature type="repeat" description="WD" evidence="3">
    <location>
        <begin position="879"/>
        <end position="912"/>
    </location>
</feature>
<reference evidence="6 7" key="1">
    <citation type="submission" date="2019-03" db="EMBL/GenBank/DDBJ databases">
        <title>Draft genome sequences of novel Actinobacteria.</title>
        <authorList>
            <person name="Sahin N."/>
            <person name="Ay H."/>
            <person name="Saygin H."/>
        </authorList>
    </citation>
    <scope>NUCLEOTIDE SEQUENCE [LARGE SCALE GENOMIC DNA]</scope>
    <source>
        <strain evidence="6 7">KC712</strain>
    </source>
</reference>
<evidence type="ECO:0000256" key="4">
    <source>
        <dbReference type="SAM" id="MobiDB-lite"/>
    </source>
</evidence>
<feature type="compositionally biased region" description="Polar residues" evidence="4">
    <location>
        <begin position="1"/>
        <end position="12"/>
    </location>
</feature>
<dbReference type="SMART" id="SM00320">
    <property type="entry name" value="WD40"/>
    <property type="match status" value="13"/>
</dbReference>